<proteinExistence type="predicted"/>
<gene>
    <name evidence="1" type="ORF">UFOPK2310_01024</name>
</gene>
<organism evidence="1">
    <name type="scientific">freshwater metagenome</name>
    <dbReference type="NCBI Taxonomy" id="449393"/>
    <lineage>
        <taxon>unclassified sequences</taxon>
        <taxon>metagenomes</taxon>
        <taxon>ecological metagenomes</taxon>
    </lineage>
</organism>
<accession>A0A6J6MZR0</accession>
<sequence>MLGENEDKEVVHYRIWLGYFNSDGEVIYCFCTHHAGNIRTEVRFFVLAVDDAIKGVRDIGCRKRHTVTPLHARAQVVSPELTVGRLLPRLCQTWDDREIVGRVLGQSWVLERESLICERGQPGERVRGVYVFANSDG</sequence>
<protein>
    <submittedName>
        <fullName evidence="1">Unannotated protein</fullName>
    </submittedName>
</protein>
<name>A0A6J6MZR0_9ZZZZ</name>
<evidence type="ECO:0000313" key="1">
    <source>
        <dbReference type="EMBL" id="CAB4677783.1"/>
    </source>
</evidence>
<dbReference type="EMBL" id="CAEZWW010000125">
    <property type="protein sequence ID" value="CAB4677783.1"/>
    <property type="molecule type" value="Genomic_DNA"/>
</dbReference>
<reference evidence="1" key="1">
    <citation type="submission" date="2020-05" db="EMBL/GenBank/DDBJ databases">
        <authorList>
            <person name="Chiriac C."/>
            <person name="Salcher M."/>
            <person name="Ghai R."/>
            <person name="Kavagutti S V."/>
        </authorList>
    </citation>
    <scope>NUCLEOTIDE SEQUENCE</scope>
</reference>
<dbReference type="AlphaFoldDB" id="A0A6J6MZR0"/>